<name>A0A819GJS8_9BILA</name>
<gene>
    <name evidence="1" type="ORF">FNK824_LOCUS19533</name>
</gene>
<organism evidence="1 2">
    <name type="scientific">Rotaria sordida</name>
    <dbReference type="NCBI Taxonomy" id="392033"/>
    <lineage>
        <taxon>Eukaryota</taxon>
        <taxon>Metazoa</taxon>
        <taxon>Spiralia</taxon>
        <taxon>Gnathifera</taxon>
        <taxon>Rotifera</taxon>
        <taxon>Eurotatoria</taxon>
        <taxon>Bdelloidea</taxon>
        <taxon>Philodinida</taxon>
        <taxon>Philodinidae</taxon>
        <taxon>Rotaria</taxon>
    </lineage>
</organism>
<protein>
    <submittedName>
        <fullName evidence="1">Uncharacterized protein</fullName>
    </submittedName>
</protein>
<evidence type="ECO:0000313" key="1">
    <source>
        <dbReference type="EMBL" id="CAF3880898.1"/>
    </source>
</evidence>
<dbReference type="EMBL" id="CAJOBE010003446">
    <property type="protein sequence ID" value="CAF3880898.1"/>
    <property type="molecule type" value="Genomic_DNA"/>
</dbReference>
<comment type="caution">
    <text evidence="1">The sequence shown here is derived from an EMBL/GenBank/DDBJ whole genome shotgun (WGS) entry which is preliminary data.</text>
</comment>
<proteinExistence type="predicted"/>
<reference evidence="1" key="1">
    <citation type="submission" date="2021-02" db="EMBL/GenBank/DDBJ databases">
        <authorList>
            <person name="Nowell W R."/>
        </authorList>
    </citation>
    <scope>NUCLEOTIDE SEQUENCE</scope>
</reference>
<accession>A0A819GJS8</accession>
<feature type="non-terminal residue" evidence="1">
    <location>
        <position position="20"/>
    </location>
</feature>
<dbReference type="Proteomes" id="UP000663874">
    <property type="component" value="Unassembled WGS sequence"/>
</dbReference>
<dbReference type="AlphaFoldDB" id="A0A819GJS8"/>
<sequence>MNLLCPCIPTILEDSRTSNV</sequence>
<evidence type="ECO:0000313" key="2">
    <source>
        <dbReference type="Proteomes" id="UP000663874"/>
    </source>
</evidence>